<gene>
    <name evidence="5" type="ORF">FAZ78_15440</name>
</gene>
<dbReference type="Gene3D" id="3.40.50.10420">
    <property type="entry name" value="NagB/RpiA/CoA transferase-like"/>
    <property type="match status" value="1"/>
</dbReference>
<dbReference type="PANTHER" id="PTHR23407:SF1">
    <property type="entry name" value="5-FORMYLTETRAHYDROFOLATE CYCLO-LIGASE"/>
    <property type="match status" value="1"/>
</dbReference>
<dbReference type="GO" id="GO:0009396">
    <property type="term" value="P:folic acid-containing compound biosynthetic process"/>
    <property type="evidence" value="ECO:0007669"/>
    <property type="project" value="TreeGrafter"/>
</dbReference>
<dbReference type="EMBL" id="SWAU01000157">
    <property type="protein sequence ID" value="TKA95703.1"/>
    <property type="molecule type" value="Genomic_DNA"/>
</dbReference>
<dbReference type="NCBIfam" id="TIGR02727">
    <property type="entry name" value="MTHFS_bact"/>
    <property type="match status" value="1"/>
</dbReference>
<dbReference type="InterPro" id="IPR037171">
    <property type="entry name" value="NagB/RpiA_transferase-like"/>
</dbReference>
<dbReference type="EC" id="6.3.3.2" evidence="4"/>
<dbReference type="Proteomes" id="UP000306340">
    <property type="component" value="Unassembled WGS sequence"/>
</dbReference>
<comment type="cofactor">
    <cofactor evidence="4">
        <name>Mg(2+)</name>
        <dbReference type="ChEBI" id="CHEBI:18420"/>
    </cofactor>
</comment>
<comment type="similarity">
    <text evidence="1 4">Belongs to the 5-formyltetrahydrofolate cyclo-ligase family.</text>
</comment>
<evidence type="ECO:0000256" key="1">
    <source>
        <dbReference type="ARBA" id="ARBA00010638"/>
    </source>
</evidence>
<keyword evidence="2 4" id="KW-0547">Nucleotide-binding</keyword>
<keyword evidence="4" id="KW-0479">Metal-binding</keyword>
<evidence type="ECO:0000256" key="4">
    <source>
        <dbReference type="RuleBase" id="RU361279"/>
    </source>
</evidence>
<evidence type="ECO:0000256" key="2">
    <source>
        <dbReference type="ARBA" id="ARBA00022741"/>
    </source>
</evidence>
<evidence type="ECO:0000256" key="3">
    <source>
        <dbReference type="ARBA" id="ARBA00022840"/>
    </source>
</evidence>
<proteinExistence type="inferred from homology"/>
<reference evidence="5 6" key="1">
    <citation type="submission" date="2019-04" db="EMBL/GenBank/DDBJ databases">
        <title>Crypto-aerobic microbial life in anoxic (sulfidic) marine sediments.</title>
        <authorList>
            <person name="Bhattacharya S."/>
            <person name="Roy C."/>
            <person name="Mondal N."/>
            <person name="Sarkar J."/>
            <person name="Mandal S."/>
            <person name="Rameez M.J."/>
            <person name="Ghosh W."/>
        </authorList>
    </citation>
    <scope>NUCLEOTIDE SEQUENCE [LARGE SCALE GENOMIC DNA]</scope>
    <source>
        <strain evidence="5 6">SBBC</strain>
    </source>
</reference>
<keyword evidence="3 4" id="KW-0067">ATP-binding</keyword>
<keyword evidence="5" id="KW-0436">Ligase</keyword>
<dbReference type="AlphaFoldDB" id="A0A4U0Z2N9"/>
<dbReference type="PANTHER" id="PTHR23407">
    <property type="entry name" value="ATPASE INHIBITOR/5-FORMYLTETRAHYDROFOLATE CYCLO-LIGASE"/>
    <property type="match status" value="1"/>
</dbReference>
<dbReference type="SUPFAM" id="SSF100950">
    <property type="entry name" value="NagB/RpiA/CoA transferase-like"/>
    <property type="match status" value="1"/>
</dbReference>
<keyword evidence="4" id="KW-0460">Magnesium</keyword>
<dbReference type="GO" id="GO:0030272">
    <property type="term" value="F:5-formyltetrahydrofolate cyclo-ligase activity"/>
    <property type="evidence" value="ECO:0007669"/>
    <property type="project" value="UniProtKB-EC"/>
</dbReference>
<sequence>MKQDDPHRRGYASPPCFAHEVDPIPFDCFAVDPQQEQDVARWRKAERARLLNERAALPVSVRQAAAEAVSERLDALLAARYQSVKGLTISAWWPIKAELNLRHWLESLLHRGALVALPVVVTRAEPLSFRPWTVDCRMVQGMWKIPIPADGPEVLPDVLLAPTVGWDRGGFRLGYGGGYFDRTLASLARRTLTVGVGLRSAQLLTIFPQEHDIAMDVIVTEAHTFVSDEQT</sequence>
<dbReference type="RefSeq" id="WP_136793387.1">
    <property type="nucleotide sequence ID" value="NZ_SWAU01000157.1"/>
</dbReference>
<evidence type="ECO:0000313" key="6">
    <source>
        <dbReference type="Proteomes" id="UP000306340"/>
    </source>
</evidence>
<dbReference type="GO" id="GO:0035999">
    <property type="term" value="P:tetrahydrofolate interconversion"/>
    <property type="evidence" value="ECO:0007669"/>
    <property type="project" value="TreeGrafter"/>
</dbReference>
<name>A0A4U0Z2N9_9RHOB</name>
<dbReference type="Pfam" id="PF01812">
    <property type="entry name" value="5-FTHF_cyc-lig"/>
    <property type="match status" value="1"/>
</dbReference>
<comment type="caution">
    <text evidence="5">The sequence shown here is derived from an EMBL/GenBank/DDBJ whole genome shotgun (WGS) entry which is preliminary data.</text>
</comment>
<organism evidence="5 6">
    <name type="scientific">Cereibacter changlensis</name>
    <dbReference type="NCBI Taxonomy" id="402884"/>
    <lineage>
        <taxon>Bacteria</taxon>
        <taxon>Pseudomonadati</taxon>
        <taxon>Pseudomonadota</taxon>
        <taxon>Alphaproteobacteria</taxon>
        <taxon>Rhodobacterales</taxon>
        <taxon>Paracoccaceae</taxon>
        <taxon>Cereibacter</taxon>
    </lineage>
</organism>
<dbReference type="GO" id="GO:0005524">
    <property type="term" value="F:ATP binding"/>
    <property type="evidence" value="ECO:0007669"/>
    <property type="project" value="UniProtKB-KW"/>
</dbReference>
<dbReference type="InterPro" id="IPR024185">
    <property type="entry name" value="FTHF_cligase-like_sf"/>
</dbReference>
<dbReference type="GO" id="GO:0046872">
    <property type="term" value="F:metal ion binding"/>
    <property type="evidence" value="ECO:0007669"/>
    <property type="project" value="UniProtKB-KW"/>
</dbReference>
<dbReference type="InterPro" id="IPR002698">
    <property type="entry name" value="FTHF_cligase"/>
</dbReference>
<comment type="catalytic activity">
    <reaction evidence="4">
        <text>(6S)-5-formyl-5,6,7,8-tetrahydrofolate + ATP = (6R)-5,10-methenyltetrahydrofolate + ADP + phosphate</text>
        <dbReference type="Rhea" id="RHEA:10488"/>
        <dbReference type="ChEBI" id="CHEBI:30616"/>
        <dbReference type="ChEBI" id="CHEBI:43474"/>
        <dbReference type="ChEBI" id="CHEBI:57455"/>
        <dbReference type="ChEBI" id="CHEBI:57457"/>
        <dbReference type="ChEBI" id="CHEBI:456216"/>
        <dbReference type="EC" id="6.3.3.2"/>
    </reaction>
</comment>
<accession>A0A4U0Z2N9</accession>
<protein>
    <recommendedName>
        <fullName evidence="4">5-formyltetrahydrofolate cyclo-ligase</fullName>
        <ecNumber evidence="4">6.3.3.2</ecNumber>
    </recommendedName>
</protein>
<evidence type="ECO:0000313" key="5">
    <source>
        <dbReference type="EMBL" id="TKA95703.1"/>
    </source>
</evidence>